<dbReference type="AlphaFoldDB" id="A0A835E041"/>
<proteinExistence type="predicted"/>
<accession>A0A835E041</accession>
<dbReference type="SUPFAM" id="SSF48371">
    <property type="entry name" value="ARM repeat"/>
    <property type="match status" value="1"/>
</dbReference>
<dbReference type="EMBL" id="JACEFO010002617">
    <property type="protein sequence ID" value="KAF8653729.1"/>
    <property type="molecule type" value="Genomic_DNA"/>
</dbReference>
<gene>
    <name evidence="1" type="ORF">HU200_061841</name>
</gene>
<organism evidence="1 2">
    <name type="scientific">Digitaria exilis</name>
    <dbReference type="NCBI Taxonomy" id="1010633"/>
    <lineage>
        <taxon>Eukaryota</taxon>
        <taxon>Viridiplantae</taxon>
        <taxon>Streptophyta</taxon>
        <taxon>Embryophyta</taxon>
        <taxon>Tracheophyta</taxon>
        <taxon>Spermatophyta</taxon>
        <taxon>Magnoliopsida</taxon>
        <taxon>Liliopsida</taxon>
        <taxon>Poales</taxon>
        <taxon>Poaceae</taxon>
        <taxon>PACMAD clade</taxon>
        <taxon>Panicoideae</taxon>
        <taxon>Panicodae</taxon>
        <taxon>Paniceae</taxon>
        <taxon>Anthephorinae</taxon>
        <taxon>Digitaria</taxon>
    </lineage>
</organism>
<protein>
    <submittedName>
        <fullName evidence="1">Uncharacterized protein</fullName>
    </submittedName>
</protein>
<reference evidence="1" key="1">
    <citation type="submission" date="2020-07" db="EMBL/GenBank/DDBJ databases">
        <title>Genome sequence and genetic diversity analysis of an under-domesticated orphan crop, white fonio (Digitaria exilis).</title>
        <authorList>
            <person name="Bennetzen J.L."/>
            <person name="Chen S."/>
            <person name="Ma X."/>
            <person name="Wang X."/>
            <person name="Yssel A.E.J."/>
            <person name="Chaluvadi S.R."/>
            <person name="Johnson M."/>
            <person name="Gangashetty P."/>
            <person name="Hamidou F."/>
            <person name="Sanogo M.D."/>
            <person name="Zwaenepoel A."/>
            <person name="Wallace J."/>
            <person name="Van De Peer Y."/>
            <person name="Van Deynze A."/>
        </authorList>
    </citation>
    <scope>NUCLEOTIDE SEQUENCE</scope>
    <source>
        <tissue evidence="1">Leaves</tissue>
    </source>
</reference>
<dbReference type="InterPro" id="IPR011989">
    <property type="entry name" value="ARM-like"/>
</dbReference>
<dbReference type="Gene3D" id="1.25.10.10">
    <property type="entry name" value="Leucine-rich Repeat Variant"/>
    <property type="match status" value="1"/>
</dbReference>
<evidence type="ECO:0000313" key="1">
    <source>
        <dbReference type="EMBL" id="KAF8653729.1"/>
    </source>
</evidence>
<dbReference type="Proteomes" id="UP000636709">
    <property type="component" value="Unassembled WGS sequence"/>
</dbReference>
<comment type="caution">
    <text evidence="1">The sequence shown here is derived from an EMBL/GenBank/DDBJ whole genome shotgun (WGS) entry which is preliminary data.</text>
</comment>
<sequence>MPLTRQDSLPILGIKILEKLARDPDNCAEIVRATGLISKIIRLISYTTDSENSNDEQQHDVIIQSLNFVMRIAITEENIGAVLRQELCKNSFLLTNLECILEDKRSSPELMELVTEILTKLAFDEDARKEIGGSMVTICKLMHAFIGKDGPTNNVCYDQSLRMAAGEALENLTVESPANCLAILEEMGYELIKDLKDMLCEYRYVAASILQNFCAHSMDKLRHHQGARDHLSSALPMLMENMMSTGGKQLETLIGLISRISDVIPEAFVRELQLETNGGSGLVQKLVSTLNSNRKPDPAYPRMRRVIVEMVMSIMKLCPRYATVFREAGMMEALNRVERTPSKVEKYRVFYGNVGVVLESGSSLATLASMAKGLVQSAAPALGTVN</sequence>
<dbReference type="PANTHER" id="PTHR33115:SF43">
    <property type="entry name" value="BLE2 PROTEIN"/>
    <property type="match status" value="1"/>
</dbReference>
<dbReference type="PANTHER" id="PTHR33115">
    <property type="entry name" value="ARM REPEAT SUPERFAMILY PROTEIN"/>
    <property type="match status" value="1"/>
</dbReference>
<dbReference type="OrthoDB" id="682874at2759"/>
<name>A0A835E041_9POAL</name>
<keyword evidence="2" id="KW-1185">Reference proteome</keyword>
<dbReference type="InterPro" id="IPR016024">
    <property type="entry name" value="ARM-type_fold"/>
</dbReference>
<evidence type="ECO:0000313" key="2">
    <source>
        <dbReference type="Proteomes" id="UP000636709"/>
    </source>
</evidence>